<dbReference type="AlphaFoldDB" id="A0A5P2G5V1"/>
<sequence>MKKLVLTFFALASIAASVSAQKLEDGIKALYYEKYKTAKSILEKKGGGDKAKKGDEIYWYGQALIQDPGDPSGIESAKKLYSDALARGVNDPYILVGLGEIDILTNNDVAAAKQKFEQAATSSKNDPAILDAIGRANAAGPKSYGDPTYAIELLKKAAAADAKNPDIDVNLALNYLKLGGTNGGPAVEALMDATTRDEKYAKAFYEIGKIYGAQRNYDAMNEWFGKALQADDAYGPTYFGWYLSAKRSKDMEGAQEYLKKFIERTDNDCNSQYYLADLQFQSKKYDEALASAQAMSTGECSTFPFSNLLLAKVYEAKSDNANAQTAISKYFAAVPASSVSGEDYALAGKIYKGTPDSSVVFYAKAFEKDTSIYDKVDHADTLINSFTRLEKPVEKYKWTKKRFYLIPAKYINNLELYNLGEAARIAAPLTKEPADFALADSAFKEYKTKYPNEVYGYAGRAANAMAADTTYKQALEPVSEYITFLEKDKATNKDKLVYYYDVLGQYYANTANDYDAAEKEFKSVLELDPTNDRATKILAQLEKIKASKAEASQATETQDSTTTTTTTTSSSN</sequence>
<keyword evidence="7" id="KW-1185">Reference proteome</keyword>
<dbReference type="Gene3D" id="1.25.40.10">
    <property type="entry name" value="Tetratricopeptide repeat domain"/>
    <property type="match status" value="3"/>
</dbReference>
<dbReference type="PANTHER" id="PTHR45586:SF1">
    <property type="entry name" value="LIPOPOLYSACCHARIDE ASSEMBLY PROTEIN B"/>
    <property type="match status" value="1"/>
</dbReference>
<dbReference type="Proteomes" id="UP000292424">
    <property type="component" value="Chromosome"/>
</dbReference>
<accession>A0A5P2G5V1</accession>
<name>A0A5P2G5V1_9BACT</name>
<dbReference type="PROSITE" id="PS50005">
    <property type="entry name" value="TPR"/>
    <property type="match status" value="1"/>
</dbReference>
<dbReference type="InterPro" id="IPR019734">
    <property type="entry name" value="TPR_rpt"/>
</dbReference>
<evidence type="ECO:0000313" key="6">
    <source>
        <dbReference type="EMBL" id="QES90637.1"/>
    </source>
</evidence>
<reference evidence="6 7" key="1">
    <citation type="submission" date="2019-09" db="EMBL/GenBank/DDBJ databases">
        <title>Complete genome sequence of Arachidicoccus sp. B3-10 isolated from apple orchard soil.</title>
        <authorList>
            <person name="Kim H.S."/>
            <person name="Han K.-I."/>
            <person name="Suh M.K."/>
            <person name="Lee K.C."/>
            <person name="Eom M.K."/>
            <person name="Kim J.-S."/>
            <person name="Kang S.W."/>
            <person name="Sin Y."/>
            <person name="Lee J.-S."/>
        </authorList>
    </citation>
    <scope>NUCLEOTIDE SEQUENCE [LARGE SCALE GENOMIC DNA]</scope>
    <source>
        <strain evidence="6 7">B3-10</strain>
    </source>
</reference>
<evidence type="ECO:0008006" key="8">
    <source>
        <dbReference type="Google" id="ProtNLM"/>
    </source>
</evidence>
<evidence type="ECO:0000256" key="2">
    <source>
        <dbReference type="ARBA" id="ARBA00022803"/>
    </source>
</evidence>
<feature type="signal peptide" evidence="5">
    <location>
        <begin position="1"/>
        <end position="20"/>
    </location>
</feature>
<protein>
    <recommendedName>
        <fullName evidence="8">Tetratricopeptide repeat protein</fullName>
    </recommendedName>
</protein>
<evidence type="ECO:0000256" key="4">
    <source>
        <dbReference type="SAM" id="MobiDB-lite"/>
    </source>
</evidence>
<keyword evidence="5" id="KW-0732">Signal</keyword>
<evidence type="ECO:0000256" key="5">
    <source>
        <dbReference type="SAM" id="SignalP"/>
    </source>
</evidence>
<keyword evidence="2 3" id="KW-0802">TPR repeat</keyword>
<feature type="compositionally biased region" description="Low complexity" evidence="4">
    <location>
        <begin position="560"/>
        <end position="572"/>
    </location>
</feature>
<dbReference type="PANTHER" id="PTHR45586">
    <property type="entry name" value="TPR REPEAT-CONTAINING PROTEIN PA4667"/>
    <property type="match status" value="1"/>
</dbReference>
<proteinExistence type="predicted"/>
<dbReference type="InterPro" id="IPR051012">
    <property type="entry name" value="CellSynth/LPSAsmb/PSIAsmb"/>
</dbReference>
<evidence type="ECO:0000256" key="1">
    <source>
        <dbReference type="ARBA" id="ARBA00022737"/>
    </source>
</evidence>
<dbReference type="InterPro" id="IPR011990">
    <property type="entry name" value="TPR-like_helical_dom_sf"/>
</dbReference>
<feature type="region of interest" description="Disordered" evidence="4">
    <location>
        <begin position="547"/>
        <end position="572"/>
    </location>
</feature>
<feature type="repeat" description="TPR" evidence="3">
    <location>
        <begin position="201"/>
        <end position="234"/>
    </location>
</feature>
<dbReference type="EMBL" id="CP044016">
    <property type="protein sequence ID" value="QES90637.1"/>
    <property type="molecule type" value="Genomic_DNA"/>
</dbReference>
<dbReference type="SUPFAM" id="SSF48452">
    <property type="entry name" value="TPR-like"/>
    <property type="match status" value="1"/>
</dbReference>
<dbReference type="OrthoDB" id="638548at2"/>
<evidence type="ECO:0000313" key="7">
    <source>
        <dbReference type="Proteomes" id="UP000292424"/>
    </source>
</evidence>
<keyword evidence="1" id="KW-0677">Repeat</keyword>
<dbReference type="SUPFAM" id="SSF81901">
    <property type="entry name" value="HCP-like"/>
    <property type="match status" value="1"/>
</dbReference>
<dbReference type="KEGG" id="arac:E0W69_018910"/>
<feature type="chain" id="PRO_5024328428" description="Tetratricopeptide repeat protein" evidence="5">
    <location>
        <begin position="21"/>
        <end position="572"/>
    </location>
</feature>
<organism evidence="6 7">
    <name type="scientific">Rhizosphaericola mali</name>
    <dbReference type="NCBI Taxonomy" id="2545455"/>
    <lineage>
        <taxon>Bacteria</taxon>
        <taxon>Pseudomonadati</taxon>
        <taxon>Bacteroidota</taxon>
        <taxon>Chitinophagia</taxon>
        <taxon>Chitinophagales</taxon>
        <taxon>Chitinophagaceae</taxon>
        <taxon>Rhizosphaericola</taxon>
    </lineage>
</organism>
<dbReference type="RefSeq" id="WP_131331623.1">
    <property type="nucleotide sequence ID" value="NZ_CP044016.1"/>
</dbReference>
<gene>
    <name evidence="6" type="ORF">E0W69_018910</name>
</gene>
<feature type="compositionally biased region" description="Polar residues" evidence="4">
    <location>
        <begin position="550"/>
        <end position="559"/>
    </location>
</feature>
<evidence type="ECO:0000256" key="3">
    <source>
        <dbReference type="PROSITE-ProRule" id="PRU00339"/>
    </source>
</evidence>